<evidence type="ECO:0000256" key="2">
    <source>
        <dbReference type="ARBA" id="ARBA00004196"/>
    </source>
</evidence>
<dbReference type="PROSITE" id="PS51669">
    <property type="entry name" value="4FE4S_MOW_BIS_MGD"/>
    <property type="match status" value="1"/>
</dbReference>
<evidence type="ECO:0000256" key="6">
    <source>
        <dbReference type="ARBA" id="ARBA00023002"/>
    </source>
</evidence>
<dbReference type="InterPro" id="IPR027467">
    <property type="entry name" value="MopterinOxRdtase_cofactor_BS"/>
</dbReference>
<evidence type="ECO:0000256" key="8">
    <source>
        <dbReference type="ARBA" id="ARBA00023014"/>
    </source>
</evidence>
<dbReference type="PATRIC" id="fig|281456.6.peg.2808"/>
<evidence type="ECO:0000256" key="5">
    <source>
        <dbReference type="ARBA" id="ARBA00022723"/>
    </source>
</evidence>
<comment type="subcellular location">
    <subcellularLocation>
        <location evidence="2">Cell envelope</location>
    </subcellularLocation>
</comment>
<reference evidence="11" key="1">
    <citation type="submission" date="2015-07" db="EMBL/GenBank/DDBJ databases">
        <title>Complete Genome of Thermincola ferriacetica strain Z-0001T.</title>
        <authorList>
            <person name="Lusk B."/>
            <person name="Badalamenti J.P."/>
            <person name="Parameswaran P."/>
            <person name="Bond D.R."/>
            <person name="Torres C.I."/>
        </authorList>
    </citation>
    <scope>NUCLEOTIDE SEQUENCE [LARGE SCALE GENOMIC DNA]</scope>
    <source>
        <strain evidence="11">Z-0001</strain>
    </source>
</reference>
<accession>A0A0L6VZR6</accession>
<evidence type="ECO:0000256" key="7">
    <source>
        <dbReference type="ARBA" id="ARBA00023004"/>
    </source>
</evidence>
<dbReference type="GO" id="GO:0016491">
    <property type="term" value="F:oxidoreductase activity"/>
    <property type="evidence" value="ECO:0007669"/>
    <property type="project" value="UniProtKB-KW"/>
</dbReference>
<evidence type="ECO:0000256" key="1">
    <source>
        <dbReference type="ARBA" id="ARBA00001966"/>
    </source>
</evidence>
<dbReference type="InterPro" id="IPR006963">
    <property type="entry name" value="Mopterin_OxRdtase_4Fe-4S_dom"/>
</dbReference>
<dbReference type="Pfam" id="PF04879">
    <property type="entry name" value="Molybdop_Fe4S4"/>
    <property type="match status" value="1"/>
</dbReference>
<dbReference type="EMBL" id="LGTE01000023">
    <property type="protein sequence ID" value="KNZ68701.1"/>
    <property type="molecule type" value="Genomic_DNA"/>
</dbReference>
<dbReference type="PANTHER" id="PTHR43598">
    <property type="entry name" value="TUNGSTEN-CONTAINING FORMYLMETHANOFURAN DEHYDROGENASE 2 SUBUNIT B"/>
    <property type="match status" value="1"/>
</dbReference>
<evidence type="ECO:0000313" key="10">
    <source>
        <dbReference type="EMBL" id="KNZ68701.1"/>
    </source>
</evidence>
<dbReference type="GO" id="GO:0009061">
    <property type="term" value="P:anaerobic respiration"/>
    <property type="evidence" value="ECO:0007669"/>
    <property type="project" value="TreeGrafter"/>
</dbReference>
<protein>
    <submittedName>
        <fullName evidence="10">Molybdopterin oxidoreductase Fe4S4 region</fullName>
    </submittedName>
</protein>
<comment type="caution">
    <text evidence="10">The sequence shown here is derived from an EMBL/GenBank/DDBJ whole genome shotgun (WGS) entry which is preliminary data.</text>
</comment>
<dbReference type="Gene3D" id="2.20.25.90">
    <property type="entry name" value="ADC-like domains"/>
    <property type="match status" value="1"/>
</dbReference>
<dbReference type="GO" id="GO:0030151">
    <property type="term" value="F:molybdenum ion binding"/>
    <property type="evidence" value="ECO:0007669"/>
    <property type="project" value="TreeGrafter"/>
</dbReference>
<evidence type="ECO:0000259" key="9">
    <source>
        <dbReference type="PROSITE" id="PS51669"/>
    </source>
</evidence>
<dbReference type="Proteomes" id="UP000037175">
    <property type="component" value="Unassembled WGS sequence"/>
</dbReference>
<comment type="similarity">
    <text evidence="3">Belongs to the prokaryotic molybdopterin-containing oxidoreductase family.</text>
</comment>
<keyword evidence="5" id="KW-0479">Metal-binding</keyword>
<keyword evidence="8" id="KW-0411">Iron-sulfur</keyword>
<comment type="cofactor">
    <cofactor evidence="1">
        <name>[4Fe-4S] cluster</name>
        <dbReference type="ChEBI" id="CHEBI:49883"/>
    </cofactor>
</comment>
<dbReference type="PROSITE" id="PS51318">
    <property type="entry name" value="TAT"/>
    <property type="match status" value="1"/>
</dbReference>
<dbReference type="SUPFAM" id="SSF53706">
    <property type="entry name" value="Formate dehydrogenase/DMSO reductase, domains 1-3"/>
    <property type="match status" value="1"/>
</dbReference>
<keyword evidence="11" id="KW-1185">Reference proteome</keyword>
<dbReference type="GO" id="GO:0051539">
    <property type="term" value="F:4 iron, 4 sulfur cluster binding"/>
    <property type="evidence" value="ECO:0007669"/>
    <property type="project" value="UniProtKB-KW"/>
</dbReference>
<organism evidence="10 11">
    <name type="scientific">Thermincola ferriacetica</name>
    <dbReference type="NCBI Taxonomy" id="281456"/>
    <lineage>
        <taxon>Bacteria</taxon>
        <taxon>Bacillati</taxon>
        <taxon>Bacillota</taxon>
        <taxon>Clostridia</taxon>
        <taxon>Eubacteriales</taxon>
        <taxon>Thermincolaceae</taxon>
        <taxon>Thermincola</taxon>
    </lineage>
</organism>
<dbReference type="GO" id="GO:0009055">
    <property type="term" value="F:electron transfer activity"/>
    <property type="evidence" value="ECO:0007669"/>
    <property type="project" value="TreeGrafter"/>
</dbReference>
<keyword evidence="6" id="KW-0560">Oxidoreductase</keyword>
<dbReference type="PROSITE" id="PS00551">
    <property type="entry name" value="MOLYBDOPTERIN_PROK_1"/>
    <property type="match status" value="1"/>
</dbReference>
<proteinExistence type="inferred from homology"/>
<sequence>MEISRRDFFKISGAFAAVCALGFDVSPVHAQVQELRIRSAKATPTICPFCSVGCGLLVHTDAEKGHVLYTEGDPDHPVNEGTACSKGASVFQLNSIAVGKINPNRLTKPLYRAPYSDSFQEVEWDWAIEQIVGRIKETRDKTFVAQKDGINVMRTEAIANLGGAGLDNEECYLLQKLARALGIVYLEHQARI</sequence>
<evidence type="ECO:0000313" key="11">
    <source>
        <dbReference type="Proteomes" id="UP000037175"/>
    </source>
</evidence>
<dbReference type="InterPro" id="IPR006311">
    <property type="entry name" value="TAT_signal"/>
</dbReference>
<dbReference type="InterPro" id="IPR019546">
    <property type="entry name" value="TAT_signal_bac_arc"/>
</dbReference>
<keyword evidence="4" id="KW-0004">4Fe-4S</keyword>
<feature type="domain" description="4Fe-4S Mo/W bis-MGD-type" evidence="9">
    <location>
        <begin position="40"/>
        <end position="98"/>
    </location>
</feature>
<name>A0A0L6VZR6_9FIRM</name>
<evidence type="ECO:0000256" key="3">
    <source>
        <dbReference type="ARBA" id="ARBA00010312"/>
    </source>
</evidence>
<dbReference type="SMART" id="SM00926">
    <property type="entry name" value="Molybdop_Fe4S4"/>
    <property type="match status" value="1"/>
</dbReference>
<keyword evidence="7" id="KW-0408">Iron</keyword>
<dbReference type="Gene3D" id="3.40.50.740">
    <property type="match status" value="1"/>
</dbReference>
<dbReference type="AlphaFoldDB" id="A0A0L6VZR6"/>
<gene>
    <name evidence="10" type="ORF">Tfer_2694</name>
</gene>
<dbReference type="GO" id="GO:0030313">
    <property type="term" value="C:cell envelope"/>
    <property type="evidence" value="ECO:0007669"/>
    <property type="project" value="UniProtKB-SubCell"/>
</dbReference>
<evidence type="ECO:0000256" key="4">
    <source>
        <dbReference type="ARBA" id="ARBA00022485"/>
    </source>
</evidence>
<dbReference type="PANTHER" id="PTHR43598:SF1">
    <property type="entry name" value="FORMATE DEHYDROGENASE-O MAJOR SUBUNIT"/>
    <property type="match status" value="1"/>
</dbReference>
<dbReference type="Pfam" id="PF10518">
    <property type="entry name" value="TAT_signal"/>
    <property type="match status" value="1"/>
</dbReference>